<evidence type="ECO:0000259" key="1">
    <source>
        <dbReference type="Pfam" id="PF22007"/>
    </source>
</evidence>
<feature type="domain" description="DUF6930" evidence="1">
    <location>
        <begin position="51"/>
        <end position="150"/>
    </location>
</feature>
<dbReference type="InterPro" id="IPR055733">
    <property type="entry name" value="DUF7309"/>
</dbReference>
<evidence type="ECO:0000313" key="4">
    <source>
        <dbReference type="Proteomes" id="UP000757435"/>
    </source>
</evidence>
<evidence type="ECO:0000259" key="2">
    <source>
        <dbReference type="Pfam" id="PF23988"/>
    </source>
</evidence>
<comment type="caution">
    <text evidence="3">The sequence shown here is derived from an EMBL/GenBank/DDBJ whole genome shotgun (WGS) entry which is preliminary data.</text>
</comment>
<organism evidence="3 4">
    <name type="scientific">Drouetiella hepatica Uher 2000/2452</name>
    <dbReference type="NCBI Taxonomy" id="904376"/>
    <lineage>
        <taxon>Bacteria</taxon>
        <taxon>Bacillati</taxon>
        <taxon>Cyanobacteriota</taxon>
        <taxon>Cyanophyceae</taxon>
        <taxon>Oculatellales</taxon>
        <taxon>Oculatellaceae</taxon>
        <taxon>Drouetiella</taxon>
    </lineage>
</organism>
<reference evidence="3" key="2">
    <citation type="journal article" date="2022" name="Microbiol. Resour. Announc.">
        <title>Metagenome Sequencing to Explore Phylogenomics of Terrestrial Cyanobacteria.</title>
        <authorList>
            <person name="Ward R.D."/>
            <person name="Stajich J.E."/>
            <person name="Johansen J.R."/>
            <person name="Huntemann M."/>
            <person name="Clum A."/>
            <person name="Foster B."/>
            <person name="Foster B."/>
            <person name="Roux S."/>
            <person name="Palaniappan K."/>
            <person name="Varghese N."/>
            <person name="Mukherjee S."/>
            <person name="Reddy T.B.K."/>
            <person name="Daum C."/>
            <person name="Copeland A."/>
            <person name="Chen I.A."/>
            <person name="Ivanova N.N."/>
            <person name="Kyrpides N.C."/>
            <person name="Shapiro N."/>
            <person name="Eloe-Fadrosh E.A."/>
            <person name="Pietrasiak N."/>
        </authorList>
    </citation>
    <scope>NUCLEOTIDE SEQUENCE</scope>
    <source>
        <strain evidence="3">UHER 2000/2452</strain>
    </source>
</reference>
<feature type="domain" description="DUF7309" evidence="2">
    <location>
        <begin position="173"/>
        <end position="319"/>
    </location>
</feature>
<evidence type="ECO:0000313" key="3">
    <source>
        <dbReference type="EMBL" id="MBW4658667.1"/>
    </source>
</evidence>
<dbReference type="EMBL" id="JAHHHD010000006">
    <property type="protein sequence ID" value="MBW4658667.1"/>
    <property type="molecule type" value="Genomic_DNA"/>
</dbReference>
<dbReference type="Pfam" id="PF23988">
    <property type="entry name" value="DUF7309"/>
    <property type="match status" value="1"/>
</dbReference>
<dbReference type="Proteomes" id="UP000757435">
    <property type="component" value="Unassembled WGS sequence"/>
</dbReference>
<name>A0A951Q9G0_9CYAN</name>
<proteinExistence type="predicted"/>
<accession>A0A951Q9G0</accession>
<reference evidence="3" key="1">
    <citation type="submission" date="2021-05" db="EMBL/GenBank/DDBJ databases">
        <authorList>
            <person name="Pietrasiak N."/>
            <person name="Ward R."/>
            <person name="Stajich J.E."/>
            <person name="Kurbessoian T."/>
        </authorList>
    </citation>
    <scope>NUCLEOTIDE SEQUENCE</scope>
    <source>
        <strain evidence="3">UHER 2000/2452</strain>
    </source>
</reference>
<gene>
    <name evidence="3" type="ORF">KME15_08335</name>
</gene>
<protein>
    <submittedName>
        <fullName evidence="3">Uncharacterized protein</fullName>
    </submittedName>
</protein>
<sequence>MTALSGTTRRRLKKLRQVPSIWEGDCRALASGLGGLGSGMASGLMSGMAASIESQFSDRGNCIIWMDGTEGLVRAMDMAPSDVGQEAIVRTLLQAMEFPHGSAMPARPQRIIVCDRELQFFLRGVLQDLDIVVEYAPELPLIDEFFDGLQGMLQTRPPELPDEYIQPMAEITRQIWRDAPWETLDEEKIISIELNYSDVGTLYVSILGMLGVEYGLLMYRSLDSLKKFRQQVLLAGEEAEDLESAFLEQDCLFVTFDQNEEDWEEDDRPSEFANFFAETGVYPAFGNLHPLEGMRPVLYEEEARVALVALDALHRFCRQHLSKLAEDFPSIQSRYRIPDPKEPTQKISVKVCTLPAIAEELFEMSAASDTADGWEVDASPILRSDLIPEDSFYSLGAMPWDTLDVLRTNVKFHQSLEVTFSKGGDGFPVILIQTSRPKAIALIDALKASGGLKAICFNPGEDPISGDRYDLGILQTENGEMHLFGEFLEADPVHIQARKKWDQRCKKVKGYCGLVIAKGFTGASKGNPEFADMLALFEARSVSSEDLGLGSLQLMPYFE</sequence>
<dbReference type="InterPro" id="IPR054216">
    <property type="entry name" value="DUF6930"/>
</dbReference>
<dbReference type="AlphaFoldDB" id="A0A951Q9G0"/>
<dbReference type="Pfam" id="PF22007">
    <property type="entry name" value="DUF6930"/>
    <property type="match status" value="1"/>
</dbReference>